<proteinExistence type="predicted"/>
<accession>A0ABM8K861</accession>
<dbReference type="Proteomes" id="UP001380186">
    <property type="component" value="Chromosome"/>
</dbReference>
<dbReference type="EMBL" id="AP029022">
    <property type="protein sequence ID" value="BEV03942.1"/>
    <property type="molecule type" value="Genomic_DNA"/>
</dbReference>
<evidence type="ECO:0000313" key="2">
    <source>
        <dbReference type="Proteomes" id="UP001380186"/>
    </source>
</evidence>
<protein>
    <submittedName>
        <fullName evidence="1">Uncharacterized protein</fullName>
    </submittedName>
</protein>
<sequence length="40" mass="4624">MILEGLNTEGVLIFANTTKCKKYYSDKEFNYDYPDGLSEL</sequence>
<organism evidence="1 2">
    <name type="scientific">Chryseobacterium gambrini</name>
    <dbReference type="NCBI Taxonomy" id="373672"/>
    <lineage>
        <taxon>Bacteria</taxon>
        <taxon>Pseudomonadati</taxon>
        <taxon>Bacteroidota</taxon>
        <taxon>Flavobacteriia</taxon>
        <taxon>Flavobacteriales</taxon>
        <taxon>Weeksellaceae</taxon>
        <taxon>Chryseobacterium group</taxon>
        <taxon>Chryseobacterium</taxon>
    </lineage>
</organism>
<evidence type="ECO:0000313" key="1">
    <source>
        <dbReference type="EMBL" id="BEV03942.1"/>
    </source>
</evidence>
<reference evidence="1 2" key="1">
    <citation type="journal article" date="2020" name="Microbes Environ.">
        <title>Synthetic bacterial community of duckweed: a simple and stable system to study plant-microbe interactions.</title>
        <authorList>
            <person name="Ishizawa H."/>
            <person name="Tada M."/>
            <person name="Kuroda M."/>
            <person name="Inoue D."/>
            <person name="Futamata H."/>
            <person name="Ike M."/>
        </authorList>
    </citation>
    <scope>NUCLEOTIDE SEQUENCE [LARGE SCALE GENOMIC DNA]</scope>
    <source>
        <strain evidence="1 2">DW100</strain>
    </source>
</reference>
<keyword evidence="2" id="KW-1185">Reference proteome</keyword>
<gene>
    <name evidence="1" type="ORF">CRDW_13160</name>
</gene>
<name>A0ABM8K861_9FLAO</name>
<dbReference type="RefSeq" id="WP_338614731.1">
    <property type="nucleotide sequence ID" value="NZ_AP029022.1"/>
</dbReference>